<keyword evidence="1" id="KW-0677">Repeat</keyword>
<dbReference type="GeneID" id="89975645"/>
<evidence type="ECO:0008006" key="6">
    <source>
        <dbReference type="Google" id="ProtNLM"/>
    </source>
</evidence>
<evidence type="ECO:0000259" key="3">
    <source>
        <dbReference type="Pfam" id="PF25053"/>
    </source>
</evidence>
<dbReference type="PANTHER" id="PTHR10039">
    <property type="entry name" value="AMELOGENIN"/>
    <property type="match status" value="1"/>
</dbReference>
<reference evidence="4 5" key="1">
    <citation type="submission" date="2023-08" db="EMBL/GenBank/DDBJ databases">
        <title>Black Yeasts Isolated from many extreme environments.</title>
        <authorList>
            <person name="Coleine C."/>
            <person name="Stajich J.E."/>
            <person name="Selbmann L."/>
        </authorList>
    </citation>
    <scope>NUCLEOTIDE SEQUENCE [LARGE SCALE GENOMIC DNA]</scope>
    <source>
        <strain evidence="4 5">CCFEE 5792</strain>
    </source>
</reference>
<accession>A0AAV9N133</accession>
<dbReference type="Pfam" id="PF24883">
    <property type="entry name" value="NPHP3_N"/>
    <property type="match status" value="1"/>
</dbReference>
<dbReference type="EMBL" id="JAVRRD010000029">
    <property type="protein sequence ID" value="KAK5046718.1"/>
    <property type="molecule type" value="Genomic_DNA"/>
</dbReference>
<evidence type="ECO:0000313" key="4">
    <source>
        <dbReference type="EMBL" id="KAK5046718.1"/>
    </source>
</evidence>
<evidence type="ECO:0000313" key="5">
    <source>
        <dbReference type="Proteomes" id="UP001358417"/>
    </source>
</evidence>
<proteinExistence type="predicted"/>
<keyword evidence="5" id="KW-1185">Reference proteome</keyword>
<feature type="domain" description="Nephrocystin 3-like N-terminal" evidence="2">
    <location>
        <begin position="47"/>
        <end position="230"/>
    </location>
</feature>
<dbReference type="AlphaFoldDB" id="A0AAV9N133"/>
<dbReference type="Proteomes" id="UP001358417">
    <property type="component" value="Unassembled WGS sequence"/>
</dbReference>
<dbReference type="Gene3D" id="3.40.50.300">
    <property type="entry name" value="P-loop containing nucleotide triphosphate hydrolases"/>
    <property type="match status" value="1"/>
</dbReference>
<comment type="caution">
    <text evidence="4">The sequence shown here is derived from an EMBL/GenBank/DDBJ whole genome shotgun (WGS) entry which is preliminary data.</text>
</comment>
<dbReference type="SUPFAM" id="SSF52540">
    <property type="entry name" value="P-loop containing nucleoside triphosphate hydrolases"/>
    <property type="match status" value="1"/>
</dbReference>
<dbReference type="InterPro" id="IPR056693">
    <property type="entry name" value="DUF7791"/>
</dbReference>
<dbReference type="Pfam" id="PF25053">
    <property type="entry name" value="DUF7791"/>
    <property type="match status" value="1"/>
</dbReference>
<organism evidence="4 5">
    <name type="scientific">Exophiala bonariae</name>
    <dbReference type="NCBI Taxonomy" id="1690606"/>
    <lineage>
        <taxon>Eukaryota</taxon>
        <taxon>Fungi</taxon>
        <taxon>Dikarya</taxon>
        <taxon>Ascomycota</taxon>
        <taxon>Pezizomycotina</taxon>
        <taxon>Eurotiomycetes</taxon>
        <taxon>Chaetothyriomycetidae</taxon>
        <taxon>Chaetothyriales</taxon>
        <taxon>Herpotrichiellaceae</taxon>
        <taxon>Exophiala</taxon>
    </lineage>
</organism>
<protein>
    <recommendedName>
        <fullName evidence="6">NACHT domain-containing protein</fullName>
    </recommendedName>
</protein>
<evidence type="ECO:0000259" key="2">
    <source>
        <dbReference type="Pfam" id="PF24883"/>
    </source>
</evidence>
<evidence type="ECO:0000256" key="1">
    <source>
        <dbReference type="ARBA" id="ARBA00022737"/>
    </source>
</evidence>
<sequence length="467" mass="54562">MSRRHEQIAEAFDHTFQWILQGDQDDVNTTEGAQVNDLVSLQRATRTNFISWLRSGSGIFWIDGKAGSGKSTLMKLIFHSPETRVHLRHWSGSCDLFVGHFHFFDRGSSLEKSQEGLIRHLLYQIFERYPHLMNEVYKSHWDRLRGAGRAYLRTDPTAKYLYEAILTRSELVAALQAVLFSTIGKVRICFLIDGLDEFNGTDREVLELMAQLESMYAKSATWHKICVSSRPHIAFEAAFRKRPSLRMQDLTKNDIYHYVNSRLRSQDLPIDHLAPEDLVRFETLVDDIVEKARGVFLWVHLAVMSLLHGLDQSDWMHELEARVRGLPPELDTFYDRMVNLIDPGYRYQAARIFRIMLDSPDPPHPLILSFLENNNDDIDRHPREAFSYKALNARGKHMEQRLRSRFWGLIEISRQTTSIADWSKSTTADWTKFNALFFHQTVRDYFKRPEPWKMMLDGMTVSWCSME</sequence>
<feature type="domain" description="DUF7791" evidence="3">
    <location>
        <begin position="341"/>
        <end position="455"/>
    </location>
</feature>
<dbReference type="InterPro" id="IPR056884">
    <property type="entry name" value="NPHP3-like_N"/>
</dbReference>
<dbReference type="PANTHER" id="PTHR10039:SF5">
    <property type="entry name" value="NACHT DOMAIN-CONTAINING PROTEIN"/>
    <property type="match status" value="1"/>
</dbReference>
<dbReference type="RefSeq" id="XP_064702301.1">
    <property type="nucleotide sequence ID" value="XM_064851032.1"/>
</dbReference>
<name>A0AAV9N133_9EURO</name>
<gene>
    <name evidence="4" type="ORF">LTR84_007479</name>
</gene>
<dbReference type="InterPro" id="IPR027417">
    <property type="entry name" value="P-loop_NTPase"/>
</dbReference>